<reference evidence="5" key="1">
    <citation type="journal article" date="2014" name="Int. J. Syst. Evol. Microbiol.">
        <title>Complete genome sequence of Corynebacterium casei LMG S-19264T (=DSM 44701T), isolated from a smear-ripened cheese.</title>
        <authorList>
            <consortium name="US DOE Joint Genome Institute (JGI-PGF)"/>
            <person name="Walter F."/>
            <person name="Albersmeier A."/>
            <person name="Kalinowski J."/>
            <person name="Ruckert C."/>
        </authorList>
    </citation>
    <scope>NUCLEOTIDE SEQUENCE</scope>
    <source>
        <strain evidence="5">CGMCC 1.15371</strain>
    </source>
</reference>
<dbReference type="RefSeq" id="WP_188689399.1">
    <property type="nucleotide sequence ID" value="NZ_BMIR01000002.1"/>
</dbReference>
<dbReference type="PRINTS" id="PR00081">
    <property type="entry name" value="GDHRDH"/>
</dbReference>
<dbReference type="PANTHER" id="PTHR43544">
    <property type="entry name" value="SHORT-CHAIN DEHYDROGENASE/REDUCTASE"/>
    <property type="match status" value="1"/>
</dbReference>
<name>A0A8J2VLS1_9BACL</name>
<dbReference type="GO" id="GO:0005737">
    <property type="term" value="C:cytoplasm"/>
    <property type="evidence" value="ECO:0007669"/>
    <property type="project" value="TreeGrafter"/>
</dbReference>
<keyword evidence="2" id="KW-0521">NADP</keyword>
<dbReference type="Pfam" id="PF00106">
    <property type="entry name" value="adh_short"/>
    <property type="match status" value="1"/>
</dbReference>
<dbReference type="InterPro" id="IPR020904">
    <property type="entry name" value="Sc_DH/Rdtase_CS"/>
</dbReference>
<dbReference type="AlphaFoldDB" id="A0A8J2VLS1"/>
<evidence type="ECO:0000256" key="2">
    <source>
        <dbReference type="ARBA" id="ARBA00022857"/>
    </source>
</evidence>
<dbReference type="EMBL" id="BMIR01000002">
    <property type="protein sequence ID" value="GGE31506.1"/>
    <property type="molecule type" value="Genomic_DNA"/>
</dbReference>
<accession>A0A8J2VLS1</accession>
<sequence>MKLLVTGANRGLGLALTTVSIKRGHTVFAGVREQGDRTEALEQLQTLFPKQLMILPLDITEESTCDHAAQHVKASVGTIDAIINNAGLLTERDKRIEELDMNEVHKTFNVNVYGPMRVIKHFLPILSRGDQAGIINISSEAGSFANAYGGDYPYAMSKHALNMFTEQLRHALKGTDISVLAIHPGWMQTDMGGQDAPLSPQEAANGIVDIIERKKHIQASSSFIDFKGQPMQV</sequence>
<keyword evidence="6" id="KW-1185">Reference proteome</keyword>
<dbReference type="InterPro" id="IPR036291">
    <property type="entry name" value="NAD(P)-bd_dom_sf"/>
</dbReference>
<evidence type="ECO:0000256" key="4">
    <source>
        <dbReference type="RuleBase" id="RU000363"/>
    </source>
</evidence>
<dbReference type="CDD" id="cd05325">
    <property type="entry name" value="carb_red_sniffer_like_SDR_c"/>
    <property type="match status" value="1"/>
</dbReference>
<organism evidence="5 6">
    <name type="scientific">Pullulanibacillus camelliae</name>
    <dbReference type="NCBI Taxonomy" id="1707096"/>
    <lineage>
        <taxon>Bacteria</taxon>
        <taxon>Bacillati</taxon>
        <taxon>Bacillota</taxon>
        <taxon>Bacilli</taxon>
        <taxon>Bacillales</taxon>
        <taxon>Sporolactobacillaceae</taxon>
        <taxon>Pullulanibacillus</taxon>
    </lineage>
</organism>
<dbReference type="InterPro" id="IPR002347">
    <property type="entry name" value="SDR_fam"/>
</dbReference>
<evidence type="ECO:0000313" key="5">
    <source>
        <dbReference type="EMBL" id="GGE31506.1"/>
    </source>
</evidence>
<reference evidence="5" key="2">
    <citation type="submission" date="2020-09" db="EMBL/GenBank/DDBJ databases">
        <authorList>
            <person name="Sun Q."/>
            <person name="Zhou Y."/>
        </authorList>
    </citation>
    <scope>NUCLEOTIDE SEQUENCE</scope>
    <source>
        <strain evidence="5">CGMCC 1.15371</strain>
    </source>
</reference>
<dbReference type="Gene3D" id="3.40.50.720">
    <property type="entry name" value="NAD(P)-binding Rossmann-like Domain"/>
    <property type="match status" value="1"/>
</dbReference>
<dbReference type="GO" id="GO:0016491">
    <property type="term" value="F:oxidoreductase activity"/>
    <property type="evidence" value="ECO:0007669"/>
    <property type="project" value="UniProtKB-KW"/>
</dbReference>
<dbReference type="PANTHER" id="PTHR43544:SF7">
    <property type="entry name" value="NADB-LER2"/>
    <property type="match status" value="1"/>
</dbReference>
<comment type="similarity">
    <text evidence="1 4">Belongs to the short-chain dehydrogenases/reductases (SDR) family.</text>
</comment>
<evidence type="ECO:0000256" key="3">
    <source>
        <dbReference type="ARBA" id="ARBA00023002"/>
    </source>
</evidence>
<protein>
    <submittedName>
        <fullName evidence="5">Short-chain dehydrogenase</fullName>
    </submittedName>
</protein>
<gene>
    <name evidence="5" type="ORF">GCM10011391_07720</name>
</gene>
<dbReference type="SUPFAM" id="SSF51735">
    <property type="entry name" value="NAD(P)-binding Rossmann-fold domains"/>
    <property type="match status" value="1"/>
</dbReference>
<dbReference type="PRINTS" id="PR00080">
    <property type="entry name" value="SDRFAMILY"/>
</dbReference>
<dbReference type="InterPro" id="IPR051468">
    <property type="entry name" value="Fungal_SecMetab_SDRs"/>
</dbReference>
<evidence type="ECO:0000256" key="1">
    <source>
        <dbReference type="ARBA" id="ARBA00006484"/>
    </source>
</evidence>
<proteinExistence type="inferred from homology"/>
<comment type="caution">
    <text evidence="5">The sequence shown here is derived from an EMBL/GenBank/DDBJ whole genome shotgun (WGS) entry which is preliminary data.</text>
</comment>
<dbReference type="Proteomes" id="UP000628775">
    <property type="component" value="Unassembled WGS sequence"/>
</dbReference>
<keyword evidence="3" id="KW-0560">Oxidoreductase</keyword>
<evidence type="ECO:0000313" key="6">
    <source>
        <dbReference type="Proteomes" id="UP000628775"/>
    </source>
</evidence>
<dbReference type="PROSITE" id="PS00061">
    <property type="entry name" value="ADH_SHORT"/>
    <property type="match status" value="1"/>
</dbReference>